<dbReference type="EMBL" id="JACJII010000001">
    <property type="protein sequence ID" value="MBA9003453.1"/>
    <property type="molecule type" value="Genomic_DNA"/>
</dbReference>
<evidence type="ECO:0000313" key="1">
    <source>
        <dbReference type="EMBL" id="MBA9003453.1"/>
    </source>
</evidence>
<dbReference type="Proteomes" id="UP000539313">
    <property type="component" value="Unassembled WGS sequence"/>
</dbReference>
<gene>
    <name evidence="1" type="ORF">HNR21_002335</name>
</gene>
<reference evidence="1 2" key="1">
    <citation type="submission" date="2020-08" db="EMBL/GenBank/DDBJ databases">
        <title>Sequencing the genomes of 1000 actinobacteria strains.</title>
        <authorList>
            <person name="Klenk H.-P."/>
        </authorList>
    </citation>
    <scope>NUCLEOTIDE SEQUENCE [LARGE SCALE GENOMIC DNA]</scope>
    <source>
        <strain evidence="1 2">DSM 45823</strain>
    </source>
</reference>
<organism evidence="1 2">
    <name type="scientific">Thermomonospora cellulosilytica</name>
    <dbReference type="NCBI Taxonomy" id="1411118"/>
    <lineage>
        <taxon>Bacteria</taxon>
        <taxon>Bacillati</taxon>
        <taxon>Actinomycetota</taxon>
        <taxon>Actinomycetes</taxon>
        <taxon>Streptosporangiales</taxon>
        <taxon>Thermomonosporaceae</taxon>
        <taxon>Thermomonospora</taxon>
    </lineage>
</organism>
<accession>A0A7W3MX05</accession>
<comment type="caution">
    <text evidence="1">The sequence shown here is derived from an EMBL/GenBank/DDBJ whole genome shotgun (WGS) entry which is preliminary data.</text>
</comment>
<name>A0A7W3MX05_9ACTN</name>
<dbReference type="AlphaFoldDB" id="A0A7W3MX05"/>
<protein>
    <submittedName>
        <fullName evidence="1">Uncharacterized protein</fullName>
    </submittedName>
</protein>
<proteinExistence type="predicted"/>
<evidence type="ECO:0000313" key="2">
    <source>
        <dbReference type="Proteomes" id="UP000539313"/>
    </source>
</evidence>
<sequence length="191" mass="20314">MSQEPAAPGSPGQGCRCPAIGGRSGALVFAHVPVTVAVTPARYLAAMAMDISGEWWRGENAADLAEYLEELAAGGYRVDRTAEAVCTDCDGRSFRLRADPLEGAVERTCVGCGQVLRMLDSGDFWEDAEPEEVVCPCGADVFDVVVGFSLHADDEVRWVSVGVRCITDGVLGCCADWKINYGPSSHLLELA</sequence>
<keyword evidence="2" id="KW-1185">Reference proteome</keyword>